<keyword evidence="4" id="KW-0503">Monooxygenase</keyword>
<dbReference type="RefSeq" id="WP_079284160.1">
    <property type="nucleotide sequence ID" value="NZ_JADVOL010000005.1"/>
</dbReference>
<dbReference type="GO" id="GO:0004499">
    <property type="term" value="F:N,N-dimethylaniline monooxygenase activity"/>
    <property type="evidence" value="ECO:0007669"/>
    <property type="project" value="InterPro"/>
</dbReference>
<gene>
    <name evidence="4" type="ORF">CAT59_02670</name>
</gene>
<name>A0A242U8M0_ACIPI</name>
<dbReference type="GO" id="GO:0050660">
    <property type="term" value="F:flavin adenine dinucleotide binding"/>
    <property type="evidence" value="ECO:0007669"/>
    <property type="project" value="InterPro"/>
</dbReference>
<accession>A0A242U8M0</accession>
<keyword evidence="3" id="KW-0560">Oxidoreductase</keyword>
<dbReference type="Gene3D" id="3.50.50.60">
    <property type="entry name" value="FAD/NAD(P)-binding domain"/>
    <property type="match status" value="2"/>
</dbReference>
<dbReference type="AlphaFoldDB" id="A0A242U8M0"/>
<keyword evidence="1" id="KW-0285">Flavoprotein</keyword>
<dbReference type="Proteomes" id="UP000195162">
    <property type="component" value="Unassembled WGS sequence"/>
</dbReference>
<evidence type="ECO:0000313" key="4">
    <source>
        <dbReference type="EMBL" id="OTU30081.1"/>
    </source>
</evidence>
<evidence type="ECO:0000256" key="3">
    <source>
        <dbReference type="ARBA" id="ARBA00023002"/>
    </source>
</evidence>
<dbReference type="GO" id="GO:0050661">
    <property type="term" value="F:NADP binding"/>
    <property type="evidence" value="ECO:0007669"/>
    <property type="project" value="InterPro"/>
</dbReference>
<evidence type="ECO:0000256" key="2">
    <source>
        <dbReference type="ARBA" id="ARBA00022827"/>
    </source>
</evidence>
<evidence type="ECO:0000313" key="5">
    <source>
        <dbReference type="Proteomes" id="UP000195162"/>
    </source>
</evidence>
<dbReference type="PANTHER" id="PTHR42877">
    <property type="entry name" value="L-ORNITHINE N(5)-MONOOXYGENASE-RELATED"/>
    <property type="match status" value="1"/>
</dbReference>
<proteinExistence type="predicted"/>
<protein>
    <submittedName>
        <fullName evidence="4">4-hydroxyacetophenone monooxygenase</fullName>
    </submittedName>
</protein>
<organism evidence="4 5">
    <name type="scientific">Acinetobacter pittii</name>
    <name type="common">Acinetobacter genomosp. 3</name>
    <dbReference type="NCBI Taxonomy" id="48296"/>
    <lineage>
        <taxon>Bacteria</taxon>
        <taxon>Pseudomonadati</taxon>
        <taxon>Pseudomonadota</taxon>
        <taxon>Gammaproteobacteria</taxon>
        <taxon>Moraxellales</taxon>
        <taxon>Moraxellaceae</taxon>
        <taxon>Acinetobacter</taxon>
        <taxon>Acinetobacter calcoaceticus/baumannii complex</taxon>
    </lineage>
</organism>
<dbReference type="SUPFAM" id="SSF51905">
    <property type="entry name" value="FAD/NAD(P)-binding domain"/>
    <property type="match status" value="2"/>
</dbReference>
<sequence>MRAILFSAYAGFPMLNTKQDAIQKTKIAIIGAGFGGLAMAIRLLQNQQHDFVVLEKSNDVGGTWRENRYPGAACDVQSHMYSLSFAPKTDWTKRYAEGPEIFEYIQSITEKYKIKNYCKFKHDVTHVQYDETRHVWTLDFKDQPSIEAQFVVFASGPLHIPQIPPIKGIEKFKGKVFHSSKWEHDYDLNGKSVASIGTGGSAIQYIPEIAKDVKQLYVFQRTAAWVIPRDERKYSSLSKALFKSSNIYRQIHRSRLYWSNESRVVPIVQPQIMKYGQKLAEAFIRFQVKDKELAKKLTPDFVMGCKRILISNKYFPTFNRKNVELVTDGIQEIKENSIITKDGKERPIDCLIYGTGFITDPRIYLKHFTCIGRNQIELKQAWKDGAESYYGIMTKNFPNLFQLVGPNTVLGHNSIIFMIESQVNYILQLTQLVEKSGQKAIEIKPEVQDAFNKRVQKQLQGTVWQAGGCSSWYQSADGKNFSLWPTYTWKYWLETRKVKSKDYLLLNKSSQSYAA</sequence>
<dbReference type="InterPro" id="IPR051209">
    <property type="entry name" value="FAD-bind_Monooxygenase_sf"/>
</dbReference>
<comment type="caution">
    <text evidence="4">The sequence shown here is derived from an EMBL/GenBank/DDBJ whole genome shotgun (WGS) entry which is preliminary data.</text>
</comment>
<dbReference type="InterPro" id="IPR036188">
    <property type="entry name" value="FAD/NAD-bd_sf"/>
</dbReference>
<dbReference type="EMBL" id="NGIR01000010">
    <property type="protein sequence ID" value="OTU30081.1"/>
    <property type="molecule type" value="Genomic_DNA"/>
</dbReference>
<reference evidence="4 5" key="1">
    <citation type="submission" date="2017-05" db="EMBL/GenBank/DDBJ databases">
        <authorList>
            <person name="Song R."/>
            <person name="Chenine A.L."/>
            <person name="Ruprecht R.M."/>
        </authorList>
    </citation>
    <scope>NUCLEOTIDE SEQUENCE [LARGE SCALE GENOMIC DNA]</scope>
    <source>
        <strain evidence="4 5">ARLG1955</strain>
    </source>
</reference>
<dbReference type="PANTHER" id="PTHR42877:SF4">
    <property type="entry name" value="FAD_NAD(P)-BINDING DOMAIN-CONTAINING PROTEIN-RELATED"/>
    <property type="match status" value="1"/>
</dbReference>
<evidence type="ECO:0000256" key="1">
    <source>
        <dbReference type="ARBA" id="ARBA00022630"/>
    </source>
</evidence>
<dbReference type="InterPro" id="IPR020946">
    <property type="entry name" value="Flavin_mOase-like"/>
</dbReference>
<keyword evidence="2" id="KW-0274">FAD</keyword>
<dbReference type="Pfam" id="PF00743">
    <property type="entry name" value="FMO-like"/>
    <property type="match status" value="1"/>
</dbReference>